<dbReference type="Pfam" id="PF00701">
    <property type="entry name" value="DHDPS"/>
    <property type="match status" value="1"/>
</dbReference>
<gene>
    <name evidence="3" type="ORF">CTER_0402</name>
</gene>
<evidence type="ECO:0000313" key="3">
    <source>
        <dbReference type="EMBL" id="EMS73555.1"/>
    </source>
</evidence>
<organism evidence="3 4">
    <name type="scientific">Ruminiclostridium cellobioparum subsp. termitidis CT1112</name>
    <dbReference type="NCBI Taxonomy" id="1195236"/>
    <lineage>
        <taxon>Bacteria</taxon>
        <taxon>Bacillati</taxon>
        <taxon>Bacillota</taxon>
        <taxon>Clostridia</taxon>
        <taxon>Eubacteriales</taxon>
        <taxon>Oscillospiraceae</taxon>
        <taxon>Ruminiclostridium</taxon>
    </lineage>
</organism>
<evidence type="ECO:0000256" key="2">
    <source>
        <dbReference type="ARBA" id="ARBA00023239"/>
    </source>
</evidence>
<dbReference type="PANTHER" id="PTHR12128:SF66">
    <property type="entry name" value="4-HYDROXY-2-OXOGLUTARATE ALDOLASE, MITOCHONDRIAL"/>
    <property type="match status" value="1"/>
</dbReference>
<dbReference type="InterPro" id="IPR002220">
    <property type="entry name" value="DapA-like"/>
</dbReference>
<dbReference type="PANTHER" id="PTHR12128">
    <property type="entry name" value="DIHYDRODIPICOLINATE SYNTHASE"/>
    <property type="match status" value="1"/>
</dbReference>
<evidence type="ECO:0000256" key="1">
    <source>
        <dbReference type="ARBA" id="ARBA00007592"/>
    </source>
</evidence>
<dbReference type="CDD" id="cd00408">
    <property type="entry name" value="DHDPS-like"/>
    <property type="match status" value="1"/>
</dbReference>
<name>S0FMV1_RUMCE</name>
<comment type="similarity">
    <text evidence="1">Belongs to the DapA family.</text>
</comment>
<dbReference type="AlphaFoldDB" id="S0FMV1"/>
<accession>S0FMV1</accession>
<dbReference type="GO" id="GO:0008840">
    <property type="term" value="F:4-hydroxy-tetrahydrodipicolinate synthase activity"/>
    <property type="evidence" value="ECO:0007669"/>
    <property type="project" value="UniProtKB-EC"/>
</dbReference>
<sequence length="306" mass="34802">MENKFPGGVWPVMLTPYNEKQEIDYNALEQLVDWYIKEGVSGLFAVCQSSEMFYLSLEERIKLSKEVVKAAAGRVPVIASGHVSDSFEDQVTEINEIAKTGVDAVILITNRLAGEDESDEIWLENCKRLLEKIDPDIPLGFYECPYPYKRLISVENIKWCADTGRFFFLKDTCCDTGEIRKKLKAIEGSNLKLYNANSSTLLESLKDGATGYSGVMANFHPSLYAWLCKNYEKISAEDLSDLLTITSLIERQYYPVNAKYYLKTFENLSMTTVCRVKEEDGLTETFKKEISALNRISKNLIVKYVD</sequence>
<dbReference type="EC" id="4.3.3.7" evidence="3"/>
<keyword evidence="4" id="KW-1185">Reference proteome</keyword>
<dbReference type="InterPro" id="IPR013785">
    <property type="entry name" value="Aldolase_TIM"/>
</dbReference>
<dbReference type="SUPFAM" id="SSF51569">
    <property type="entry name" value="Aldolase"/>
    <property type="match status" value="1"/>
</dbReference>
<dbReference type="SMART" id="SM01130">
    <property type="entry name" value="DHDPS"/>
    <property type="match status" value="1"/>
</dbReference>
<keyword evidence="2 3" id="KW-0456">Lyase</keyword>
<dbReference type="eggNOG" id="COG0329">
    <property type="taxonomic scope" value="Bacteria"/>
</dbReference>
<dbReference type="Gene3D" id="3.20.20.70">
    <property type="entry name" value="Aldolase class I"/>
    <property type="match status" value="1"/>
</dbReference>
<comment type="caution">
    <text evidence="3">The sequence shown here is derived from an EMBL/GenBank/DDBJ whole genome shotgun (WGS) entry which is preliminary data.</text>
</comment>
<dbReference type="STRING" id="1195236.CTER_0402"/>
<dbReference type="PATRIC" id="fig|1195236.3.peg.711"/>
<proteinExistence type="inferred from homology"/>
<dbReference type="RefSeq" id="WP_004623695.1">
    <property type="nucleotide sequence ID" value="NZ_AORV01000017.1"/>
</dbReference>
<evidence type="ECO:0000313" key="4">
    <source>
        <dbReference type="Proteomes" id="UP000014155"/>
    </source>
</evidence>
<protein>
    <submittedName>
        <fullName evidence="3">Dihydrodipicolinate synthase/N-acetylneuraminate lyase</fullName>
        <ecNumber evidence="3">4.3.3.7</ecNumber>
    </submittedName>
</protein>
<dbReference type="EMBL" id="AORV01000017">
    <property type="protein sequence ID" value="EMS73555.1"/>
    <property type="molecule type" value="Genomic_DNA"/>
</dbReference>
<reference evidence="3 4" key="1">
    <citation type="journal article" date="2013" name="Genome Announc.">
        <title>Draft Genome Sequence of the Cellulolytic, Mesophilic, Anaerobic Bacterium Clostridium termitidis Strain CT1112 (DSM 5398).</title>
        <authorList>
            <person name="Lal S."/>
            <person name="Ramachandran U."/>
            <person name="Zhang X."/>
            <person name="Munir R."/>
            <person name="Sparling R."/>
            <person name="Levin D.B."/>
        </authorList>
    </citation>
    <scope>NUCLEOTIDE SEQUENCE [LARGE SCALE GENOMIC DNA]</scope>
    <source>
        <strain evidence="3 4">CT1112</strain>
    </source>
</reference>
<dbReference type="Proteomes" id="UP000014155">
    <property type="component" value="Unassembled WGS sequence"/>
</dbReference>